<dbReference type="AlphaFoldDB" id="A0A194AHG6"/>
<evidence type="ECO:0000313" key="6">
    <source>
        <dbReference type="Proteomes" id="UP000095200"/>
    </source>
</evidence>
<evidence type="ECO:0000256" key="4">
    <source>
        <dbReference type="ARBA" id="ARBA00013078"/>
    </source>
</evidence>
<comment type="caution">
    <text evidence="5">The sequence shown here is derived from an EMBL/GenBank/DDBJ whole genome shotgun (WGS) entry which is preliminary data.</text>
</comment>
<dbReference type="EC" id="3.1.3.18" evidence="4"/>
<accession>A0A194AHG6</accession>
<dbReference type="GO" id="GO:0005829">
    <property type="term" value="C:cytosol"/>
    <property type="evidence" value="ECO:0007669"/>
    <property type="project" value="TreeGrafter"/>
</dbReference>
<dbReference type="EMBL" id="BDFE01000017">
    <property type="protein sequence ID" value="GAU09527.1"/>
    <property type="molecule type" value="Genomic_DNA"/>
</dbReference>
<protein>
    <recommendedName>
        <fullName evidence="4">phosphoglycolate phosphatase</fullName>
        <ecNumber evidence="4">3.1.3.18</ecNumber>
    </recommendedName>
</protein>
<evidence type="ECO:0000256" key="3">
    <source>
        <dbReference type="ARBA" id="ARBA00006171"/>
    </source>
</evidence>
<reference evidence="6" key="1">
    <citation type="submission" date="2016-06" db="EMBL/GenBank/DDBJ databases">
        <title>Draft genome sequence of Desulfoplanes formicivorans strain Pf12B.</title>
        <authorList>
            <person name="Watanabe M."/>
            <person name="Kojima H."/>
            <person name="Fukui M."/>
        </authorList>
    </citation>
    <scope>NUCLEOTIDE SEQUENCE [LARGE SCALE GENOMIC DNA]</scope>
    <source>
        <strain evidence="6">Pf12B</strain>
    </source>
</reference>
<dbReference type="PANTHER" id="PTHR43434:SF1">
    <property type="entry name" value="PHOSPHOGLYCOLATE PHOSPHATASE"/>
    <property type="match status" value="1"/>
</dbReference>
<proteinExistence type="inferred from homology"/>
<gene>
    <name evidence="5" type="ORF">DPF_2254</name>
</gene>
<dbReference type="InterPro" id="IPR036412">
    <property type="entry name" value="HAD-like_sf"/>
</dbReference>
<dbReference type="Proteomes" id="UP000095200">
    <property type="component" value="Unassembled WGS sequence"/>
</dbReference>
<name>A0A194AHG6_9BACT</name>
<dbReference type="GO" id="GO:0008967">
    <property type="term" value="F:phosphoglycolate phosphatase activity"/>
    <property type="evidence" value="ECO:0007669"/>
    <property type="project" value="UniProtKB-EC"/>
</dbReference>
<evidence type="ECO:0000256" key="1">
    <source>
        <dbReference type="ARBA" id="ARBA00000830"/>
    </source>
</evidence>
<comment type="catalytic activity">
    <reaction evidence="1">
        <text>2-phosphoglycolate + H2O = glycolate + phosphate</text>
        <dbReference type="Rhea" id="RHEA:14369"/>
        <dbReference type="ChEBI" id="CHEBI:15377"/>
        <dbReference type="ChEBI" id="CHEBI:29805"/>
        <dbReference type="ChEBI" id="CHEBI:43474"/>
        <dbReference type="ChEBI" id="CHEBI:58033"/>
        <dbReference type="EC" id="3.1.3.18"/>
    </reaction>
</comment>
<dbReference type="STRING" id="1592317.DPF_2254"/>
<dbReference type="PANTHER" id="PTHR43434">
    <property type="entry name" value="PHOSPHOGLYCOLATE PHOSPHATASE"/>
    <property type="match status" value="1"/>
</dbReference>
<organism evidence="5 6">
    <name type="scientific">Desulfoplanes formicivorans</name>
    <dbReference type="NCBI Taxonomy" id="1592317"/>
    <lineage>
        <taxon>Bacteria</taxon>
        <taxon>Pseudomonadati</taxon>
        <taxon>Thermodesulfobacteriota</taxon>
        <taxon>Desulfovibrionia</taxon>
        <taxon>Desulfovibrionales</taxon>
        <taxon>Desulfoplanaceae</taxon>
        <taxon>Desulfoplanes</taxon>
    </lineage>
</organism>
<dbReference type="InterPro" id="IPR023198">
    <property type="entry name" value="PGP-like_dom2"/>
</dbReference>
<dbReference type="SUPFAM" id="SSF56784">
    <property type="entry name" value="HAD-like"/>
    <property type="match status" value="1"/>
</dbReference>
<dbReference type="Gene3D" id="3.40.50.1000">
    <property type="entry name" value="HAD superfamily/HAD-like"/>
    <property type="match status" value="1"/>
</dbReference>
<evidence type="ECO:0000256" key="2">
    <source>
        <dbReference type="ARBA" id="ARBA00004818"/>
    </source>
</evidence>
<dbReference type="Gene3D" id="1.10.150.240">
    <property type="entry name" value="Putative phosphatase, domain 2"/>
    <property type="match status" value="1"/>
</dbReference>
<sequence length="205" mass="23993">MRGIIFDCDGVLFDSKEVNRRYYNALRCALGLPELSLAELEYAHMQTVSRALERIIPRDRMQEVHEVRKELSYKDYIPYLKPAEGLYALLDTLRSRGVRMAVNTNRLDTMEVILERFDLSMYFFPVITSARVVFPKPHPEGIHAILRAWKLGREEVRYIGDSKVDEITAIRAGVRFWAYGNEKLMAHRHIADFWTLKNELVREMA</sequence>
<dbReference type="PRINTS" id="PR00413">
    <property type="entry name" value="HADHALOGNASE"/>
</dbReference>
<dbReference type="NCBIfam" id="TIGR01549">
    <property type="entry name" value="HAD-SF-IA-v1"/>
    <property type="match status" value="1"/>
</dbReference>
<keyword evidence="6" id="KW-1185">Reference proteome</keyword>
<comment type="pathway">
    <text evidence="2">Organic acid metabolism; glycolate biosynthesis; glycolate from 2-phosphoglycolate: step 1/1.</text>
</comment>
<comment type="similarity">
    <text evidence="3">Belongs to the HAD-like hydrolase superfamily. CbbY/CbbZ/Gph/YieH family.</text>
</comment>
<dbReference type="SFLD" id="SFLDG01129">
    <property type="entry name" value="C1.5:_HAD__Beta-PGM__Phosphata"/>
    <property type="match status" value="1"/>
</dbReference>
<evidence type="ECO:0000313" key="5">
    <source>
        <dbReference type="EMBL" id="GAU09527.1"/>
    </source>
</evidence>
<dbReference type="GO" id="GO:0006281">
    <property type="term" value="P:DNA repair"/>
    <property type="evidence" value="ECO:0007669"/>
    <property type="project" value="TreeGrafter"/>
</dbReference>
<dbReference type="Pfam" id="PF13419">
    <property type="entry name" value="HAD_2"/>
    <property type="match status" value="1"/>
</dbReference>
<dbReference type="InterPro" id="IPR006439">
    <property type="entry name" value="HAD-SF_hydro_IA"/>
</dbReference>
<dbReference type="InterPro" id="IPR041492">
    <property type="entry name" value="HAD_2"/>
</dbReference>
<dbReference type="InterPro" id="IPR050155">
    <property type="entry name" value="HAD-like_hydrolase_sf"/>
</dbReference>
<dbReference type="SFLD" id="SFLDS00003">
    <property type="entry name" value="Haloacid_Dehalogenase"/>
    <property type="match status" value="1"/>
</dbReference>
<dbReference type="InterPro" id="IPR023214">
    <property type="entry name" value="HAD_sf"/>
</dbReference>